<keyword evidence="2" id="KW-1133">Transmembrane helix</keyword>
<dbReference type="InterPro" id="IPR052145">
    <property type="entry name" value="Mediator/Homeobox_domain"/>
</dbReference>
<reference evidence="3 4" key="1">
    <citation type="journal article" date="2017" name="Mol. Biol. Evol.">
        <title>The 4-celled Tetrabaena socialis nuclear genome reveals the essential components for genetic control of cell number at the origin of multicellularity in the volvocine lineage.</title>
        <authorList>
            <person name="Featherston J."/>
            <person name="Arakaki Y."/>
            <person name="Hanschen E.R."/>
            <person name="Ferris P.J."/>
            <person name="Michod R.E."/>
            <person name="Olson B.J.S.C."/>
            <person name="Nozaki H."/>
            <person name="Durand P.M."/>
        </authorList>
    </citation>
    <scope>NUCLEOTIDE SEQUENCE [LARGE SCALE GENOMIC DNA]</scope>
    <source>
        <strain evidence="3 4">NIES-571</strain>
    </source>
</reference>
<feature type="compositionally biased region" description="Low complexity" evidence="1">
    <location>
        <begin position="801"/>
        <end position="827"/>
    </location>
</feature>
<feature type="compositionally biased region" description="Gly residues" evidence="1">
    <location>
        <begin position="828"/>
        <end position="837"/>
    </location>
</feature>
<dbReference type="InterPro" id="IPR013083">
    <property type="entry name" value="Znf_RING/FYVE/PHD"/>
</dbReference>
<dbReference type="PANTHER" id="PTHR24330">
    <property type="entry name" value="HOMEOBOX PROTEIN BARH-LIKE"/>
    <property type="match status" value="1"/>
</dbReference>
<feature type="region of interest" description="Disordered" evidence="1">
    <location>
        <begin position="798"/>
        <end position="837"/>
    </location>
</feature>
<feature type="region of interest" description="Disordered" evidence="1">
    <location>
        <begin position="274"/>
        <end position="306"/>
    </location>
</feature>
<sequence length="930" mass="99548">MCLAASRIAAHIILWVAVVVSLHLASVSLYQLACSPELRPINGYASQNQALFWIGDRPNNREFLESRTREAGAGVLKRHEGLAAPPRSVKLEWAVSPVMPLRRPVSSKTYVAGGVVWRLSLSTLAGAGLPLLAGAVARAAPFIGLDNLGVSLTAVRAARHWAPGDRARLQLSLTIHEKDEERNLATRPRDNTRMENTFDAEHATLLLSNMLSNAVAAGPWRLRFTLEIHGGMAAWKEGSTHLEAQYGRALGEQLLLEAVLSNLNLVSELQPEASLPGRPPAPATLQTYVAGPTGGGSSSKGGESGTGARTVYSWRGVFNTSAPDEMLTVLLLNRIMCNGVNRDRAEEVMHELLDAYRLRNLLEGETPYRCLTRSPSPLAPPPSSGGVRLAATLDGGEEETDRYGQPLASYLWECQQSAQAPPLYLPPPGCTTLYVPPPWKGMEAGAGSSGRVQYIHPLARESGSKGWTAGFEEPWGLTAKAARAKESKVCGGGRACASVNGRDGGDSGRGGGGGEEAVRTVYLSPLRRAPLDPNQALYAGNLLWLVMSRVQWLARRVPLPSTMATSGREALLAVGGPHFLDRWESSGAARFMRRHGGMGLPLAMIALFSPNEYVARLMADADLGRGVGRVGKGGGDKLMNWQGQFVHWHGGDAPPGTAEVAATASKLAALVLCLCAAVLVVYHKRLPVRALMAYVGRAWSWQLASAGCSWLQATVGAAGSWLQLAVGSSWQLASAGGSWLQATVGAAWGKALQALLLLAQLPAWSREQLLAACAAAWMQVRRNLARFGTWLAGLAADDQRQQQPQQQQPQEHQQPQQPQGQQQQQQRGGAGGGGAVGVAGVGSGAAAGDDDAELCLICMDGPRRHGLLHSGTVHVCVCDKCADDLRKRLTRQQQQQRQGARRRQAPQRAQQQQLACPLCRALVEDVVKVY</sequence>
<evidence type="ECO:0000256" key="1">
    <source>
        <dbReference type="SAM" id="MobiDB-lite"/>
    </source>
</evidence>
<keyword evidence="2" id="KW-0812">Transmembrane</keyword>
<feature type="compositionally biased region" description="Gly residues" evidence="1">
    <location>
        <begin position="292"/>
        <end position="305"/>
    </location>
</feature>
<evidence type="ECO:0000313" key="4">
    <source>
        <dbReference type="Proteomes" id="UP000236333"/>
    </source>
</evidence>
<organism evidence="3 4">
    <name type="scientific">Tetrabaena socialis</name>
    <dbReference type="NCBI Taxonomy" id="47790"/>
    <lineage>
        <taxon>Eukaryota</taxon>
        <taxon>Viridiplantae</taxon>
        <taxon>Chlorophyta</taxon>
        <taxon>core chlorophytes</taxon>
        <taxon>Chlorophyceae</taxon>
        <taxon>CS clade</taxon>
        <taxon>Chlamydomonadales</taxon>
        <taxon>Tetrabaenaceae</taxon>
        <taxon>Tetrabaena</taxon>
    </lineage>
</organism>
<gene>
    <name evidence="3" type="ORF">TSOC_002166</name>
</gene>
<dbReference type="PANTHER" id="PTHR24330:SF19">
    <property type="entry name" value="MEDIATOR OF RNA POLYMERASE II TRANSCRIPTION SUBUNIT 29"/>
    <property type="match status" value="1"/>
</dbReference>
<name>A0A2J8AER6_9CHLO</name>
<comment type="caution">
    <text evidence="3">The sequence shown here is derived from an EMBL/GenBank/DDBJ whole genome shotgun (WGS) entry which is preliminary data.</text>
</comment>
<evidence type="ECO:0008006" key="5">
    <source>
        <dbReference type="Google" id="ProtNLM"/>
    </source>
</evidence>
<dbReference type="Gene3D" id="3.30.40.10">
    <property type="entry name" value="Zinc/RING finger domain, C3HC4 (zinc finger)"/>
    <property type="match status" value="1"/>
</dbReference>
<protein>
    <recommendedName>
        <fullName evidence="5">RING-type domain-containing protein</fullName>
    </recommendedName>
</protein>
<proteinExistence type="predicted"/>
<keyword evidence="2" id="KW-0472">Membrane</keyword>
<keyword evidence="4" id="KW-1185">Reference proteome</keyword>
<feature type="transmembrane region" description="Helical" evidence="2">
    <location>
        <begin position="12"/>
        <end position="33"/>
    </location>
</feature>
<evidence type="ECO:0000256" key="2">
    <source>
        <dbReference type="SAM" id="Phobius"/>
    </source>
</evidence>
<dbReference type="AlphaFoldDB" id="A0A2J8AER6"/>
<dbReference type="Proteomes" id="UP000236333">
    <property type="component" value="Unassembled WGS sequence"/>
</dbReference>
<dbReference type="EMBL" id="PGGS01000040">
    <property type="protein sequence ID" value="PNH11021.1"/>
    <property type="molecule type" value="Genomic_DNA"/>
</dbReference>
<evidence type="ECO:0000313" key="3">
    <source>
        <dbReference type="EMBL" id="PNH11021.1"/>
    </source>
</evidence>
<accession>A0A2J8AER6</accession>